<dbReference type="PANTHER" id="PTHR47816">
    <property type="entry name" value="RIBOSOMAL RNA SMALL SUBUNIT METHYLTRANSFERASE C"/>
    <property type="match status" value="1"/>
</dbReference>
<keyword evidence="4 6" id="KW-0808">Transferase</keyword>
<comment type="similarity">
    <text evidence="6">Belongs to the methyltransferase superfamily. RlmG family.</text>
</comment>
<name>A0A562QC16_9PSED</name>
<evidence type="ECO:0000256" key="6">
    <source>
        <dbReference type="HAMAP-Rule" id="MF_01859"/>
    </source>
</evidence>
<keyword evidence="3 6" id="KW-0489">Methyltransferase</keyword>
<dbReference type="CDD" id="cd02440">
    <property type="entry name" value="AdoMet_MTases"/>
    <property type="match status" value="1"/>
</dbReference>
<dbReference type="PIRSF" id="PIRSF037565">
    <property type="entry name" value="RRNA_m2G_Mtase_RsmD_prd"/>
    <property type="match status" value="1"/>
</dbReference>
<keyword evidence="11" id="KW-1185">Reference proteome</keyword>
<evidence type="ECO:0000256" key="7">
    <source>
        <dbReference type="SAM" id="MobiDB-lite"/>
    </source>
</evidence>
<dbReference type="InterPro" id="IPR029063">
    <property type="entry name" value="SAM-dependent_MTases_sf"/>
</dbReference>
<evidence type="ECO:0000256" key="5">
    <source>
        <dbReference type="ARBA" id="ARBA00022691"/>
    </source>
</evidence>
<dbReference type="Gene3D" id="3.40.50.150">
    <property type="entry name" value="Vaccinia Virus protein VP39"/>
    <property type="match status" value="2"/>
</dbReference>
<dbReference type="InterPro" id="IPR058679">
    <property type="entry name" value="RlmG_N"/>
</dbReference>
<evidence type="ECO:0000313" key="10">
    <source>
        <dbReference type="EMBL" id="TWI54288.1"/>
    </source>
</evidence>
<gene>
    <name evidence="6" type="primary">rlmG</name>
    <name evidence="10" type="ORF">IQ22_02151</name>
</gene>
<dbReference type="EMBL" id="VLKY01000006">
    <property type="protein sequence ID" value="TWI54288.1"/>
    <property type="molecule type" value="Genomic_DNA"/>
</dbReference>
<dbReference type="Proteomes" id="UP000316905">
    <property type="component" value="Unassembled WGS sequence"/>
</dbReference>
<comment type="catalytic activity">
    <reaction evidence="6">
        <text>guanosine(1835) in 23S rRNA + S-adenosyl-L-methionine = N(2)-methylguanosine(1835) in 23S rRNA + S-adenosyl-L-homocysteine + H(+)</text>
        <dbReference type="Rhea" id="RHEA:42744"/>
        <dbReference type="Rhea" id="RHEA-COMP:10217"/>
        <dbReference type="Rhea" id="RHEA-COMP:10218"/>
        <dbReference type="ChEBI" id="CHEBI:15378"/>
        <dbReference type="ChEBI" id="CHEBI:57856"/>
        <dbReference type="ChEBI" id="CHEBI:59789"/>
        <dbReference type="ChEBI" id="CHEBI:74269"/>
        <dbReference type="ChEBI" id="CHEBI:74481"/>
        <dbReference type="EC" id="2.1.1.174"/>
    </reaction>
</comment>
<feature type="domain" description="Methyltransferase small" evidence="8">
    <location>
        <begin position="241"/>
        <end position="411"/>
    </location>
</feature>
<comment type="caution">
    <text evidence="10">The sequence shown here is derived from an EMBL/GenBank/DDBJ whole genome shotgun (WGS) entry which is preliminary data.</text>
</comment>
<feature type="region of interest" description="Disordered" evidence="7">
    <location>
        <begin position="1"/>
        <end position="29"/>
    </location>
</feature>
<reference evidence="10 11" key="1">
    <citation type="journal article" date="2015" name="Stand. Genomic Sci.">
        <title>Genomic Encyclopedia of Bacterial and Archaeal Type Strains, Phase III: the genomes of soil and plant-associated and newly described type strains.</title>
        <authorList>
            <person name="Whitman W.B."/>
            <person name="Woyke T."/>
            <person name="Klenk H.P."/>
            <person name="Zhou Y."/>
            <person name="Lilburn T.G."/>
            <person name="Beck B.J."/>
            <person name="De Vos P."/>
            <person name="Vandamme P."/>
            <person name="Eisen J.A."/>
            <person name="Garrity G."/>
            <person name="Hugenholtz P."/>
            <person name="Kyrpides N.C."/>
        </authorList>
    </citation>
    <scope>NUCLEOTIDE SEQUENCE [LARGE SCALE GENOMIC DNA]</scope>
    <source>
        <strain evidence="10 11">CGMCC 1.6858</strain>
    </source>
</reference>
<dbReference type="HAMAP" id="MF_01859">
    <property type="entry name" value="23SrRNA_methyltr_G"/>
    <property type="match status" value="1"/>
</dbReference>
<dbReference type="PROSITE" id="PS00092">
    <property type="entry name" value="N6_MTASE"/>
    <property type="match status" value="1"/>
</dbReference>
<evidence type="ECO:0000256" key="4">
    <source>
        <dbReference type="ARBA" id="ARBA00022679"/>
    </source>
</evidence>
<dbReference type="EC" id="2.1.1.174" evidence="6"/>
<sequence length="417" mass="45421">MDHSALGPTSTTRRSAGKEQRNPDDSPTLTSFRRLHRCLFMARLSTPFAHLDLQRQPPRRDDPLQAFDAADEYTLNQLAEEGLAAGARVLVLNDSFGALAISLARQAQIISSGDSHLAALALRDNLERNGLGQEAVSFVPASEPVVGPFDYVLIRIPKTLALLEEQLIRLQGQLAPGARVIAAAMIKHLPRAAGGLLETYIGPVQASLAVKKARLLLATPAPRQPAPSPYPTRYQLDQPALELVNHANVFCREGLDIGTRAFLPHLPTSLGNARVADLGCGNGVLAIASALANPEAQYTLVDESYMAIQSAEENWHRALGARPAIFRADDGLASQPPRSLDIVLCNPPFHQQQVVGDFLAWRMFQQARAALDNGGELWIVGNRHLGYHVKLKRLFRRVEQIAATPKFVVLRAVEALS</sequence>
<dbReference type="InterPro" id="IPR017237">
    <property type="entry name" value="RLMG"/>
</dbReference>
<keyword evidence="2 6" id="KW-0698">rRNA processing</keyword>
<dbReference type="GO" id="GO:0052916">
    <property type="term" value="F:23S rRNA (guanine(1835)-N(2))-methyltransferase activity"/>
    <property type="evidence" value="ECO:0007669"/>
    <property type="project" value="UniProtKB-EC"/>
</dbReference>
<dbReference type="PANTHER" id="PTHR47816:SF5">
    <property type="entry name" value="RIBOSOMAL RNA LARGE SUBUNIT METHYLTRANSFERASE G"/>
    <property type="match status" value="1"/>
</dbReference>
<evidence type="ECO:0000259" key="8">
    <source>
        <dbReference type="Pfam" id="PF05175"/>
    </source>
</evidence>
<dbReference type="InterPro" id="IPR046977">
    <property type="entry name" value="RsmC/RlmG"/>
</dbReference>
<protein>
    <recommendedName>
        <fullName evidence="6">Ribosomal RNA large subunit methyltransferase G</fullName>
        <ecNumber evidence="6">2.1.1.174</ecNumber>
    </recommendedName>
    <alternativeName>
        <fullName evidence="6">23S rRNA m2G1835 methyltransferase</fullName>
    </alternativeName>
    <alternativeName>
        <fullName evidence="6">rRNA (guanine-N(2)-)-methyltransferase RlmG</fullName>
    </alternativeName>
</protein>
<feature type="domain" description="RlmG N-terminal" evidence="9">
    <location>
        <begin position="41"/>
        <end position="221"/>
    </location>
</feature>
<dbReference type="AlphaFoldDB" id="A0A562QC16"/>
<evidence type="ECO:0000259" key="9">
    <source>
        <dbReference type="Pfam" id="PF26049"/>
    </source>
</evidence>
<evidence type="ECO:0000256" key="2">
    <source>
        <dbReference type="ARBA" id="ARBA00022552"/>
    </source>
</evidence>
<evidence type="ECO:0000313" key="11">
    <source>
        <dbReference type="Proteomes" id="UP000316905"/>
    </source>
</evidence>
<evidence type="ECO:0000256" key="3">
    <source>
        <dbReference type="ARBA" id="ARBA00022603"/>
    </source>
</evidence>
<keyword evidence="5 6" id="KW-0949">S-adenosyl-L-methionine</keyword>
<keyword evidence="1 6" id="KW-0963">Cytoplasm</keyword>
<dbReference type="SUPFAM" id="SSF53335">
    <property type="entry name" value="S-adenosyl-L-methionine-dependent methyltransferases"/>
    <property type="match status" value="2"/>
</dbReference>
<dbReference type="InterPro" id="IPR007848">
    <property type="entry name" value="Small_mtfrase_dom"/>
</dbReference>
<dbReference type="InterPro" id="IPR002052">
    <property type="entry name" value="DNA_methylase_N6_adenine_CS"/>
</dbReference>
<dbReference type="GO" id="GO:0005737">
    <property type="term" value="C:cytoplasm"/>
    <property type="evidence" value="ECO:0007669"/>
    <property type="project" value="UniProtKB-SubCell"/>
</dbReference>
<proteinExistence type="inferred from homology"/>
<comment type="subcellular location">
    <subcellularLocation>
        <location evidence="6">Cytoplasm</location>
    </subcellularLocation>
</comment>
<organism evidence="10 11">
    <name type="scientific">Pseudomonas duriflava</name>
    <dbReference type="NCBI Taxonomy" id="459528"/>
    <lineage>
        <taxon>Bacteria</taxon>
        <taxon>Pseudomonadati</taxon>
        <taxon>Pseudomonadota</taxon>
        <taxon>Gammaproteobacteria</taxon>
        <taxon>Pseudomonadales</taxon>
        <taxon>Pseudomonadaceae</taxon>
        <taxon>Pseudomonas</taxon>
    </lineage>
</organism>
<comment type="function">
    <text evidence="6">Specifically methylates the guanine in position 1835 (m2G1835) of 23S rRNA.</text>
</comment>
<dbReference type="Pfam" id="PF05175">
    <property type="entry name" value="MTS"/>
    <property type="match status" value="1"/>
</dbReference>
<evidence type="ECO:0000256" key="1">
    <source>
        <dbReference type="ARBA" id="ARBA00022490"/>
    </source>
</evidence>
<accession>A0A562QC16</accession>
<dbReference type="Pfam" id="PF26049">
    <property type="entry name" value="RLMG_N"/>
    <property type="match status" value="1"/>
</dbReference>
<dbReference type="GO" id="GO:0003676">
    <property type="term" value="F:nucleic acid binding"/>
    <property type="evidence" value="ECO:0007669"/>
    <property type="project" value="InterPro"/>
</dbReference>